<organism evidence="8 9">
    <name type="scientific">Shimia isoporae</name>
    <dbReference type="NCBI Taxonomy" id="647720"/>
    <lineage>
        <taxon>Bacteria</taxon>
        <taxon>Pseudomonadati</taxon>
        <taxon>Pseudomonadota</taxon>
        <taxon>Alphaproteobacteria</taxon>
        <taxon>Rhodobacterales</taxon>
        <taxon>Roseobacteraceae</taxon>
    </lineage>
</organism>
<evidence type="ECO:0000256" key="1">
    <source>
        <dbReference type="ARBA" id="ARBA00004781"/>
    </source>
</evidence>
<dbReference type="SUPFAM" id="SSF51735">
    <property type="entry name" value="NAD(P)-binding Rossmann-fold domains"/>
    <property type="match status" value="1"/>
</dbReference>
<comment type="caution">
    <text evidence="8">The sequence shown here is derived from an EMBL/GenBank/DDBJ whole genome shotgun (WGS) entry which is preliminary data.</text>
</comment>
<dbReference type="GO" id="GO:0008831">
    <property type="term" value="F:dTDP-4-dehydrorhamnose reductase activity"/>
    <property type="evidence" value="ECO:0007669"/>
    <property type="project" value="UniProtKB-EC"/>
</dbReference>
<evidence type="ECO:0000256" key="5">
    <source>
        <dbReference type="ARBA" id="ARBA00048200"/>
    </source>
</evidence>
<evidence type="ECO:0000259" key="7">
    <source>
        <dbReference type="Pfam" id="PF04321"/>
    </source>
</evidence>
<evidence type="ECO:0000313" key="8">
    <source>
        <dbReference type="EMBL" id="TCK99835.1"/>
    </source>
</evidence>
<dbReference type="Gene3D" id="3.40.50.720">
    <property type="entry name" value="NAD(P)-binding Rossmann-like Domain"/>
    <property type="match status" value="1"/>
</dbReference>
<dbReference type="OrthoDB" id="9803892at2"/>
<dbReference type="UniPathway" id="UPA00124"/>
<name>A0A4R1N5P7_9RHOB</name>
<dbReference type="GO" id="GO:0019305">
    <property type="term" value="P:dTDP-rhamnose biosynthetic process"/>
    <property type="evidence" value="ECO:0007669"/>
    <property type="project" value="UniProtKB-UniPathway"/>
</dbReference>
<evidence type="ECO:0000313" key="9">
    <source>
        <dbReference type="Proteomes" id="UP000295673"/>
    </source>
</evidence>
<keyword evidence="6" id="KW-0521">NADP</keyword>
<dbReference type="EC" id="1.1.1.133" evidence="3 6"/>
<comment type="function">
    <text evidence="6">Catalyzes the reduction of dTDP-6-deoxy-L-lyxo-4-hexulose to yield dTDP-L-rhamnose.</text>
</comment>
<evidence type="ECO:0000256" key="4">
    <source>
        <dbReference type="ARBA" id="ARBA00017099"/>
    </source>
</evidence>
<comment type="catalytic activity">
    <reaction evidence="5 6">
        <text>dTDP-beta-L-rhamnose + NADP(+) = dTDP-4-dehydro-beta-L-rhamnose + NADPH + H(+)</text>
        <dbReference type="Rhea" id="RHEA:21796"/>
        <dbReference type="ChEBI" id="CHEBI:15378"/>
        <dbReference type="ChEBI" id="CHEBI:57510"/>
        <dbReference type="ChEBI" id="CHEBI:57783"/>
        <dbReference type="ChEBI" id="CHEBI:58349"/>
        <dbReference type="ChEBI" id="CHEBI:62830"/>
        <dbReference type="EC" id="1.1.1.133"/>
    </reaction>
</comment>
<dbReference type="NCBIfam" id="TIGR01214">
    <property type="entry name" value="rmlD"/>
    <property type="match status" value="1"/>
</dbReference>
<dbReference type="AlphaFoldDB" id="A0A4R1N5P7"/>
<dbReference type="Pfam" id="PF04321">
    <property type="entry name" value="RmlD_sub_bind"/>
    <property type="match status" value="1"/>
</dbReference>
<dbReference type="InterPro" id="IPR029903">
    <property type="entry name" value="RmlD-like-bd"/>
</dbReference>
<comment type="cofactor">
    <cofactor evidence="6">
        <name>Mg(2+)</name>
        <dbReference type="ChEBI" id="CHEBI:18420"/>
    </cofactor>
    <text evidence="6">Binds 1 Mg(2+) ion per monomer.</text>
</comment>
<sequence>MNETPKQSIEAPILVFGRTGQVATELQRQSDRVIALGRDEADLSNPEACAAIIAETDAGAVINAAAYTAVDKAEEEEALATLVNGKSPTAMANACLRRDIPFVHISTDYVFEGSGTAPWKTSDDVGPLGAYGRSKLAGEEGIRASGCCAAILRTSWVFSAHGNNFVKTMLRLSEERDSLTVVADQIGGPTPAADIAAACLEIADNMISGQSGGTYHFSGAPDVSWADFAREVFAQAGRKVKVSDIPSIAYPTPAERPMNSRMDCSDLEQDFGIFRPDWRAGLLAVLKDLKGN</sequence>
<dbReference type="InterPro" id="IPR036291">
    <property type="entry name" value="NAD(P)-bd_dom_sf"/>
</dbReference>
<protein>
    <recommendedName>
        <fullName evidence="4 6">dTDP-4-dehydrorhamnose reductase</fullName>
        <ecNumber evidence="3 6">1.1.1.133</ecNumber>
    </recommendedName>
</protein>
<dbReference type="Proteomes" id="UP000295673">
    <property type="component" value="Unassembled WGS sequence"/>
</dbReference>
<reference evidence="8 9" key="1">
    <citation type="submission" date="2019-03" db="EMBL/GenBank/DDBJ databases">
        <title>Genomic Encyclopedia of Archaeal and Bacterial Type Strains, Phase II (KMG-II): from individual species to whole genera.</title>
        <authorList>
            <person name="Goeker M."/>
        </authorList>
    </citation>
    <scope>NUCLEOTIDE SEQUENCE [LARGE SCALE GENOMIC DNA]</scope>
    <source>
        <strain evidence="8 9">DSM 26433</strain>
    </source>
</reference>
<proteinExistence type="inferred from homology"/>
<dbReference type="Gene3D" id="3.90.25.10">
    <property type="entry name" value="UDP-galactose 4-epimerase, domain 1"/>
    <property type="match status" value="1"/>
</dbReference>
<dbReference type="CDD" id="cd05254">
    <property type="entry name" value="dTDP_HR_like_SDR_e"/>
    <property type="match status" value="1"/>
</dbReference>
<evidence type="ECO:0000256" key="6">
    <source>
        <dbReference type="RuleBase" id="RU364082"/>
    </source>
</evidence>
<keyword evidence="9" id="KW-1185">Reference proteome</keyword>
<dbReference type="RefSeq" id="WP_132861668.1">
    <property type="nucleotide sequence ID" value="NZ_SMGR01000004.1"/>
</dbReference>
<comment type="similarity">
    <text evidence="2 6">Belongs to the dTDP-4-dehydrorhamnose reductase family.</text>
</comment>
<evidence type="ECO:0000256" key="2">
    <source>
        <dbReference type="ARBA" id="ARBA00010944"/>
    </source>
</evidence>
<feature type="domain" description="RmlD-like substrate binding" evidence="7">
    <location>
        <begin position="13"/>
        <end position="289"/>
    </location>
</feature>
<dbReference type="InterPro" id="IPR005913">
    <property type="entry name" value="dTDP_dehydrorham_reduct"/>
</dbReference>
<gene>
    <name evidence="8" type="ORF">BXY66_3539</name>
</gene>
<evidence type="ECO:0000256" key="3">
    <source>
        <dbReference type="ARBA" id="ARBA00012929"/>
    </source>
</evidence>
<dbReference type="PANTHER" id="PTHR10491">
    <property type="entry name" value="DTDP-4-DEHYDRORHAMNOSE REDUCTASE"/>
    <property type="match status" value="1"/>
</dbReference>
<keyword evidence="6" id="KW-0560">Oxidoreductase</keyword>
<dbReference type="EMBL" id="SMGR01000004">
    <property type="protein sequence ID" value="TCK99835.1"/>
    <property type="molecule type" value="Genomic_DNA"/>
</dbReference>
<comment type="pathway">
    <text evidence="1 6">Carbohydrate biosynthesis; dTDP-L-rhamnose biosynthesis.</text>
</comment>
<dbReference type="PANTHER" id="PTHR10491:SF4">
    <property type="entry name" value="METHIONINE ADENOSYLTRANSFERASE 2 SUBUNIT BETA"/>
    <property type="match status" value="1"/>
</dbReference>
<accession>A0A4R1N5P7</accession>